<proteinExistence type="inferred from homology"/>
<dbReference type="GO" id="GO:0005634">
    <property type="term" value="C:nucleus"/>
    <property type="evidence" value="ECO:0007669"/>
    <property type="project" value="UniProtKB-SubCell"/>
</dbReference>
<accession>A0A6A4M360</accession>
<reference evidence="7 8" key="1">
    <citation type="journal article" date="2019" name="Genome Biol. Evol.">
        <title>The Rhododendron genome and chromosomal organization provide insight into shared whole-genome duplications across the heath family (Ericaceae).</title>
        <authorList>
            <person name="Soza V.L."/>
            <person name="Lindsley D."/>
            <person name="Waalkes A."/>
            <person name="Ramage E."/>
            <person name="Patwardhan R.P."/>
            <person name="Burton J.N."/>
            <person name="Adey A."/>
            <person name="Kumar A."/>
            <person name="Qiu R."/>
            <person name="Shendure J."/>
            <person name="Hall B."/>
        </authorList>
    </citation>
    <scope>NUCLEOTIDE SEQUENCE [LARGE SCALE GENOMIC DNA]</scope>
    <source>
        <strain evidence="7">RSF 1966-606</strain>
    </source>
</reference>
<sequence>MVSASGNRDTNEARKSSVDSWVQLREFKARRRHKRVPLVRGFSFGNRCTMRHGRAPLIRGFGFGNRCTNELQEPIHEGGTEELRGFVGPASGNRGTNEAQKGFVGSWVLFSETKARKRHGKVPSIRGFGFGNRCTEGLRRFVGSASRTDAQMKHEGGTEGFRRFVGSTQKACSGALGAAFRGSIRSSQVRSVVRPEGRIAIVLSSSTTFNIMVAKDGFGQFQMISEAVDFEVDYESEENAQIVYSALAVDKELQPDKVKRQMTVSNGKLVVHFEAVEARFLRASFSAFVDVLTLATKTIEEFGQGMEL</sequence>
<evidence type="ECO:0000256" key="6">
    <source>
        <dbReference type="ARBA" id="ARBA00023242"/>
    </source>
</evidence>
<dbReference type="InterPro" id="IPR015419">
    <property type="entry name" value="CTAG/Pcc1"/>
</dbReference>
<dbReference type="GO" id="GO:0070525">
    <property type="term" value="P:tRNA threonylcarbamoyladenosine metabolic process"/>
    <property type="evidence" value="ECO:0007669"/>
    <property type="project" value="TreeGrafter"/>
</dbReference>
<evidence type="ECO:0000256" key="4">
    <source>
        <dbReference type="ARBA" id="ARBA00022490"/>
    </source>
</evidence>
<comment type="caution">
    <text evidence="7">The sequence shown here is derived from an EMBL/GenBank/DDBJ whole genome shotgun (WGS) entry which is preliminary data.</text>
</comment>
<dbReference type="Gene3D" id="3.30.310.50">
    <property type="entry name" value="Alpha-D-phosphohexomutase, C-terminal domain"/>
    <property type="match status" value="1"/>
</dbReference>
<dbReference type="GO" id="GO:0000408">
    <property type="term" value="C:EKC/KEOPS complex"/>
    <property type="evidence" value="ECO:0007669"/>
    <property type="project" value="TreeGrafter"/>
</dbReference>
<evidence type="ECO:0000313" key="8">
    <source>
        <dbReference type="Proteomes" id="UP000428333"/>
    </source>
</evidence>
<evidence type="ECO:0000256" key="5">
    <source>
        <dbReference type="ARBA" id="ARBA00022694"/>
    </source>
</evidence>
<feature type="non-terminal residue" evidence="7">
    <location>
        <position position="1"/>
    </location>
</feature>
<dbReference type="PANTHER" id="PTHR31283">
    <property type="entry name" value="EKC/KEOPS COMPLEX SUBUNIT PCC1 FAMILY MEMBER"/>
    <property type="match status" value="1"/>
</dbReference>
<dbReference type="GO" id="GO:0008033">
    <property type="term" value="P:tRNA processing"/>
    <property type="evidence" value="ECO:0007669"/>
    <property type="project" value="UniProtKB-KW"/>
</dbReference>
<dbReference type="GO" id="GO:0005737">
    <property type="term" value="C:cytoplasm"/>
    <property type="evidence" value="ECO:0007669"/>
    <property type="project" value="UniProtKB-SubCell"/>
</dbReference>
<evidence type="ECO:0000313" key="7">
    <source>
        <dbReference type="EMBL" id="KAE9464720.1"/>
    </source>
</evidence>
<dbReference type="FunFam" id="3.30.310.50:FF:000005">
    <property type="entry name" value="L antigen family member 3"/>
    <property type="match status" value="1"/>
</dbReference>
<evidence type="ECO:0000256" key="1">
    <source>
        <dbReference type="ARBA" id="ARBA00004123"/>
    </source>
</evidence>
<comment type="similarity">
    <text evidence="3">Belongs to the CTAG/PCC1 family.</text>
</comment>
<comment type="subcellular location">
    <subcellularLocation>
        <location evidence="2">Cytoplasm</location>
    </subcellularLocation>
    <subcellularLocation>
        <location evidence="1">Nucleus</location>
    </subcellularLocation>
</comment>
<keyword evidence="8" id="KW-1185">Reference proteome</keyword>
<dbReference type="Proteomes" id="UP000428333">
    <property type="component" value="Linkage Group LG02"/>
</dbReference>
<keyword evidence="5" id="KW-0819">tRNA processing</keyword>
<gene>
    <name evidence="7" type="ORF">C3L33_03367</name>
</gene>
<name>A0A6A4M360_9ERIC</name>
<keyword evidence="6" id="KW-0539">Nucleus</keyword>
<dbReference type="PANTHER" id="PTHR31283:SF5">
    <property type="entry name" value="EKC_KEOPS COMPLEX SUBUNIT LAGE3"/>
    <property type="match status" value="1"/>
</dbReference>
<dbReference type="OrthoDB" id="10025739at2759"/>
<organism evidence="7 8">
    <name type="scientific">Rhododendron williamsianum</name>
    <dbReference type="NCBI Taxonomy" id="262921"/>
    <lineage>
        <taxon>Eukaryota</taxon>
        <taxon>Viridiplantae</taxon>
        <taxon>Streptophyta</taxon>
        <taxon>Embryophyta</taxon>
        <taxon>Tracheophyta</taxon>
        <taxon>Spermatophyta</taxon>
        <taxon>Magnoliopsida</taxon>
        <taxon>eudicotyledons</taxon>
        <taxon>Gunneridae</taxon>
        <taxon>Pentapetalae</taxon>
        <taxon>asterids</taxon>
        <taxon>Ericales</taxon>
        <taxon>Ericaceae</taxon>
        <taxon>Ericoideae</taxon>
        <taxon>Rhodoreae</taxon>
        <taxon>Rhododendron</taxon>
    </lineage>
</organism>
<dbReference type="AlphaFoldDB" id="A0A6A4M360"/>
<protein>
    <submittedName>
        <fullName evidence="7">Uncharacterized protein</fullName>
    </submittedName>
</protein>
<evidence type="ECO:0000256" key="3">
    <source>
        <dbReference type="ARBA" id="ARBA00007073"/>
    </source>
</evidence>
<keyword evidence="4" id="KW-0963">Cytoplasm</keyword>
<evidence type="ECO:0000256" key="2">
    <source>
        <dbReference type="ARBA" id="ARBA00004496"/>
    </source>
</evidence>
<dbReference type="EMBL" id="QEFC01000327">
    <property type="protein sequence ID" value="KAE9464720.1"/>
    <property type="molecule type" value="Genomic_DNA"/>
</dbReference>
<dbReference type="Pfam" id="PF09341">
    <property type="entry name" value="Pcc1"/>
    <property type="match status" value="1"/>
</dbReference>